<organism evidence="2 3">
    <name type="scientific">Cyprinodon variegatus</name>
    <name type="common">Sheepshead minnow</name>
    <dbReference type="NCBI Taxonomy" id="28743"/>
    <lineage>
        <taxon>Eukaryota</taxon>
        <taxon>Metazoa</taxon>
        <taxon>Chordata</taxon>
        <taxon>Craniata</taxon>
        <taxon>Vertebrata</taxon>
        <taxon>Euteleostomi</taxon>
        <taxon>Actinopterygii</taxon>
        <taxon>Neopterygii</taxon>
        <taxon>Teleostei</taxon>
        <taxon>Neoteleostei</taxon>
        <taxon>Acanthomorphata</taxon>
        <taxon>Ovalentaria</taxon>
        <taxon>Atherinomorphae</taxon>
        <taxon>Cyprinodontiformes</taxon>
        <taxon>Cyprinodontidae</taxon>
        <taxon>Cyprinodon</taxon>
    </lineage>
</organism>
<dbReference type="AlphaFoldDB" id="A0A3Q2E9H4"/>
<keyword evidence="1" id="KW-0732">Signal</keyword>
<sequence>MAPFDAGFFRSFFNIFKMILFLFPRFLQICDWLESFIDPFDLDVFTPPLNANLNRLSQRTSVLLNMHHSSALNQSQKPENLQPLITCMQTIPCSTAE</sequence>
<feature type="signal peptide" evidence="1">
    <location>
        <begin position="1"/>
        <end position="32"/>
    </location>
</feature>
<dbReference type="Proteomes" id="UP000265020">
    <property type="component" value="Unassembled WGS sequence"/>
</dbReference>
<reference evidence="2" key="2">
    <citation type="submission" date="2025-09" db="UniProtKB">
        <authorList>
            <consortium name="Ensembl"/>
        </authorList>
    </citation>
    <scope>IDENTIFICATION</scope>
</reference>
<evidence type="ECO:0000313" key="2">
    <source>
        <dbReference type="Ensembl" id="ENSCVAP00000028906.1"/>
    </source>
</evidence>
<keyword evidence="3" id="KW-1185">Reference proteome</keyword>
<proteinExistence type="predicted"/>
<name>A0A3Q2E9H4_CYPVA</name>
<dbReference type="Ensembl" id="ENSCVAT00000021370.1">
    <property type="protein sequence ID" value="ENSCVAP00000028906.1"/>
    <property type="gene ID" value="ENSCVAG00000016282.1"/>
</dbReference>
<accession>A0A3Q2E9H4</accession>
<dbReference type="STRING" id="28743.ENSCVAP00000028906"/>
<evidence type="ECO:0000256" key="1">
    <source>
        <dbReference type="SAM" id="SignalP"/>
    </source>
</evidence>
<reference evidence="2" key="1">
    <citation type="submission" date="2025-08" db="UniProtKB">
        <authorList>
            <consortium name="Ensembl"/>
        </authorList>
    </citation>
    <scope>IDENTIFICATION</scope>
</reference>
<evidence type="ECO:0000313" key="3">
    <source>
        <dbReference type="Proteomes" id="UP000265020"/>
    </source>
</evidence>
<protein>
    <submittedName>
        <fullName evidence="2">Uncharacterized protein</fullName>
    </submittedName>
</protein>
<feature type="chain" id="PRO_5018687712" evidence="1">
    <location>
        <begin position="33"/>
        <end position="97"/>
    </location>
</feature>